<dbReference type="Proteomes" id="UP001516464">
    <property type="component" value="Unassembled WGS sequence"/>
</dbReference>
<accession>A0ABQ7I307</accession>
<keyword evidence="4" id="KW-1185">Reference proteome</keyword>
<evidence type="ECO:0000256" key="1">
    <source>
        <dbReference type="PROSITE-ProRule" id="PRU00175"/>
    </source>
</evidence>
<feature type="domain" description="RING-type" evidence="2">
    <location>
        <begin position="9"/>
        <end position="46"/>
    </location>
</feature>
<evidence type="ECO:0000313" key="3">
    <source>
        <dbReference type="EMBL" id="KAF7684744.1"/>
    </source>
</evidence>
<dbReference type="PROSITE" id="PS50089">
    <property type="entry name" value="ZF_RING_2"/>
    <property type="match status" value="1"/>
</dbReference>
<organism evidence="3 4">
    <name type="scientific">Astathelohania contejeani</name>
    <dbReference type="NCBI Taxonomy" id="164912"/>
    <lineage>
        <taxon>Eukaryota</taxon>
        <taxon>Fungi</taxon>
        <taxon>Fungi incertae sedis</taxon>
        <taxon>Microsporidia</taxon>
        <taxon>Astathelohaniidae</taxon>
        <taxon>Astathelohania</taxon>
    </lineage>
</organism>
<evidence type="ECO:0000259" key="2">
    <source>
        <dbReference type="PROSITE" id="PS50089"/>
    </source>
</evidence>
<keyword evidence="1" id="KW-0863">Zinc-finger</keyword>
<dbReference type="InterPro" id="IPR001841">
    <property type="entry name" value="Znf_RING"/>
</dbReference>
<protein>
    <submittedName>
        <fullName evidence="3">Postreplication repair E3 ubiquitin-protein ligase RAD18</fullName>
    </submittedName>
</protein>
<reference evidence="3 4" key="1">
    <citation type="submission" date="2019-01" db="EMBL/GenBank/DDBJ databases">
        <title>Genomes sequencing and comparative genomics of infectious freshwater microsporidia, Cucumispora dikerogammari and Thelohania contejeani.</title>
        <authorList>
            <person name="Cormier A."/>
            <person name="Giraud I."/>
            <person name="Wattier R."/>
            <person name="Teixeira M."/>
            <person name="Grandjean F."/>
            <person name="Rigaud T."/>
            <person name="Cordaux R."/>
        </authorList>
    </citation>
    <scope>NUCLEOTIDE SEQUENCE [LARGE SCALE GENOMIC DNA]</scope>
    <source>
        <strain evidence="3">T1</strain>
        <tissue evidence="3">Spores</tissue>
    </source>
</reference>
<dbReference type="SUPFAM" id="SSF57850">
    <property type="entry name" value="RING/U-box"/>
    <property type="match status" value="1"/>
</dbReference>
<comment type="caution">
    <text evidence="3">The sequence shown here is derived from an EMBL/GenBank/DDBJ whole genome shotgun (WGS) entry which is preliminary data.</text>
</comment>
<evidence type="ECO:0000313" key="4">
    <source>
        <dbReference type="Proteomes" id="UP001516464"/>
    </source>
</evidence>
<sequence length="168" mass="20530">MENKHDNECSICKEQISIPHILPCNHIHCLLCITRHLHERNFCPICYRHPLHVTDLKSVSEEYQNMLPEIKTFFIYRNKDSVITKELKRYNLRLDGSLDRKKWRLKEFYLLYSIEKRKKLPKSMTGIVRTVHHNEQLFFEPKKSWKNETYKNKIKENFRKIKLLMTER</sequence>
<dbReference type="Pfam" id="PF13923">
    <property type="entry name" value="zf-C3HC4_2"/>
    <property type="match status" value="1"/>
</dbReference>
<name>A0ABQ7I307_9MICR</name>
<proteinExistence type="predicted"/>
<keyword evidence="1" id="KW-0479">Metal-binding</keyword>
<dbReference type="InterPro" id="IPR013083">
    <property type="entry name" value="Znf_RING/FYVE/PHD"/>
</dbReference>
<keyword evidence="1" id="KW-0862">Zinc</keyword>
<dbReference type="SMART" id="SM00184">
    <property type="entry name" value="RING"/>
    <property type="match status" value="1"/>
</dbReference>
<gene>
    <name evidence="3" type="primary">RAD18</name>
    <name evidence="3" type="ORF">TCON_0054</name>
</gene>
<dbReference type="Gene3D" id="3.30.40.10">
    <property type="entry name" value="Zinc/RING finger domain, C3HC4 (zinc finger)"/>
    <property type="match status" value="1"/>
</dbReference>
<dbReference type="EMBL" id="SBIQ01000002">
    <property type="protein sequence ID" value="KAF7684744.1"/>
    <property type="molecule type" value="Genomic_DNA"/>
</dbReference>